<dbReference type="Gene3D" id="3.30.470.10">
    <property type="match status" value="1"/>
</dbReference>
<dbReference type="PANTHER" id="PTHR42825">
    <property type="entry name" value="AMINO ACID AMINOTRANSFERASE"/>
    <property type="match status" value="1"/>
</dbReference>
<dbReference type="GO" id="GO:0004084">
    <property type="term" value="F:branched-chain-amino-acid transaminase activity"/>
    <property type="evidence" value="ECO:0007669"/>
    <property type="project" value="UniProtKB-EC"/>
</dbReference>
<comment type="function">
    <text evidence="2">Acts on leucine, isoleucine and valine.</text>
</comment>
<evidence type="ECO:0000256" key="13">
    <source>
        <dbReference type="ARBA" id="ARBA00048798"/>
    </source>
</evidence>
<evidence type="ECO:0000256" key="10">
    <source>
        <dbReference type="ARBA" id="ARBA00022679"/>
    </source>
</evidence>
<comment type="catalytic activity">
    <reaction evidence="12">
        <text>L-valine + 2-oxoglutarate = 3-methyl-2-oxobutanoate + L-glutamate</text>
        <dbReference type="Rhea" id="RHEA:24813"/>
        <dbReference type="ChEBI" id="CHEBI:11851"/>
        <dbReference type="ChEBI" id="CHEBI:16810"/>
        <dbReference type="ChEBI" id="CHEBI:29985"/>
        <dbReference type="ChEBI" id="CHEBI:57762"/>
        <dbReference type="EC" id="2.6.1.42"/>
    </reaction>
</comment>
<evidence type="ECO:0000256" key="6">
    <source>
        <dbReference type="ARBA" id="ARBA00009320"/>
    </source>
</evidence>
<evidence type="ECO:0000313" key="16">
    <source>
        <dbReference type="Proteomes" id="UP001371391"/>
    </source>
</evidence>
<comment type="pathway">
    <text evidence="5">Amino-acid biosynthesis; L-leucine biosynthesis; L-leucine from 3-methyl-2-oxobutanoate: step 4/4.</text>
</comment>
<dbReference type="NCBIfam" id="TIGR01123">
    <property type="entry name" value="ilvE_II"/>
    <property type="match status" value="1"/>
</dbReference>
<dbReference type="InterPro" id="IPR043132">
    <property type="entry name" value="BCAT-like_C"/>
</dbReference>
<dbReference type="EC" id="2.6.1.42" evidence="7"/>
<comment type="pathway">
    <text evidence="3">Amino-acid biosynthesis; L-isoleucine biosynthesis; L-isoleucine from 2-oxobutanoate: step 4/4.</text>
</comment>
<name>A0ABU9GWE6_9GAMM</name>
<sequence>MVKWRVIVIQWRKIDHTREIKMAAFGTVFMPQMIQARFSDNKWSESSIVPSDKLELHAGAHVLHYSSTCFEGLKAFRHEDGSVYLFRMDANIARMQQSSALLSLPSFDGDMLKTMIIDIMREYADETPLPPGSMYIRPTHIGTEAAIGKAAAPSMSSLLYTLLSPVGDYFAGGATALRVLLEEDGMRCAPHMGMVKSGGNYASALAPISAARTKYQADQILFCPGGDVQETGAANFILIDGNEIITKALDSTFLHGVTRNSILTIAKDLGMTVSERNFSVTELLERAAKPGTEAALSGTAAVLTAVGTFIHNDKEYKVGTGEPGPTTARLRQALNDIQWGKSEDKHGWLTKI</sequence>
<dbReference type="EMBL" id="JBAKAW010000002">
    <property type="protein sequence ID" value="MEL0653863.1"/>
    <property type="molecule type" value="Genomic_DNA"/>
</dbReference>
<comment type="caution">
    <text evidence="15">The sequence shown here is derived from an EMBL/GenBank/DDBJ whole genome shotgun (WGS) entry which is preliminary data.</text>
</comment>
<dbReference type="InterPro" id="IPR036038">
    <property type="entry name" value="Aminotransferase-like"/>
</dbReference>
<gene>
    <name evidence="15" type="ORF">V6257_02360</name>
</gene>
<dbReference type="InterPro" id="IPR005786">
    <property type="entry name" value="B_amino_transII"/>
</dbReference>
<dbReference type="InterPro" id="IPR043131">
    <property type="entry name" value="BCAT-like_N"/>
</dbReference>
<reference evidence="15 16" key="1">
    <citation type="submission" date="2024-02" db="EMBL/GenBank/DDBJ databases">
        <title>Bacteria isolated from the canopy kelp, Nereocystis luetkeana.</title>
        <authorList>
            <person name="Pfister C.A."/>
            <person name="Younker I.T."/>
            <person name="Light S.H."/>
        </authorList>
    </citation>
    <scope>NUCLEOTIDE SEQUENCE [LARGE SCALE GENOMIC DNA]</scope>
    <source>
        <strain evidence="15 16">TI.1.03</strain>
    </source>
</reference>
<comment type="catalytic activity">
    <reaction evidence="13">
        <text>L-isoleucine + 2-oxoglutarate = (S)-3-methyl-2-oxopentanoate + L-glutamate</text>
        <dbReference type="Rhea" id="RHEA:24801"/>
        <dbReference type="ChEBI" id="CHEBI:16810"/>
        <dbReference type="ChEBI" id="CHEBI:29985"/>
        <dbReference type="ChEBI" id="CHEBI:35146"/>
        <dbReference type="ChEBI" id="CHEBI:58045"/>
        <dbReference type="EC" id="2.6.1.42"/>
    </reaction>
</comment>
<dbReference type="NCBIfam" id="NF009897">
    <property type="entry name" value="PRK13357.1"/>
    <property type="match status" value="1"/>
</dbReference>
<dbReference type="PIRSF" id="PIRSF006468">
    <property type="entry name" value="BCAT1"/>
    <property type="match status" value="1"/>
</dbReference>
<dbReference type="PANTHER" id="PTHR42825:SF2">
    <property type="entry name" value="BRANCHED-CHAIN-AMINO-ACID AMINOTRANSFERASE 3, CHLOROPLASTIC-RELATED"/>
    <property type="match status" value="1"/>
</dbReference>
<protein>
    <recommendedName>
        <fullName evidence="8">Branched-chain-amino-acid aminotransferase</fullName>
        <ecNumber evidence="7">2.6.1.42</ecNumber>
    </recommendedName>
</protein>
<evidence type="ECO:0000256" key="7">
    <source>
        <dbReference type="ARBA" id="ARBA00013053"/>
    </source>
</evidence>
<evidence type="ECO:0000256" key="3">
    <source>
        <dbReference type="ARBA" id="ARBA00004824"/>
    </source>
</evidence>
<evidence type="ECO:0000256" key="8">
    <source>
        <dbReference type="ARBA" id="ARBA00018179"/>
    </source>
</evidence>
<evidence type="ECO:0000256" key="12">
    <source>
        <dbReference type="ARBA" id="ARBA00048212"/>
    </source>
</evidence>
<organism evidence="15 16">
    <name type="scientific">Pseudoalteromonas issachenkonii</name>
    <dbReference type="NCBI Taxonomy" id="152297"/>
    <lineage>
        <taxon>Bacteria</taxon>
        <taxon>Pseudomonadati</taxon>
        <taxon>Pseudomonadota</taxon>
        <taxon>Gammaproteobacteria</taxon>
        <taxon>Alteromonadales</taxon>
        <taxon>Pseudoalteromonadaceae</taxon>
        <taxon>Pseudoalteromonas</taxon>
    </lineage>
</organism>
<evidence type="ECO:0000256" key="4">
    <source>
        <dbReference type="ARBA" id="ARBA00004931"/>
    </source>
</evidence>
<comment type="catalytic activity">
    <reaction evidence="14">
        <text>L-leucine + 2-oxoglutarate = 4-methyl-2-oxopentanoate + L-glutamate</text>
        <dbReference type="Rhea" id="RHEA:18321"/>
        <dbReference type="ChEBI" id="CHEBI:16810"/>
        <dbReference type="ChEBI" id="CHEBI:17865"/>
        <dbReference type="ChEBI" id="CHEBI:29985"/>
        <dbReference type="ChEBI" id="CHEBI:57427"/>
        <dbReference type="EC" id="2.6.1.42"/>
    </reaction>
</comment>
<keyword evidence="11" id="KW-0663">Pyridoxal phosphate</keyword>
<evidence type="ECO:0000256" key="2">
    <source>
        <dbReference type="ARBA" id="ARBA00003109"/>
    </source>
</evidence>
<keyword evidence="10 15" id="KW-0808">Transferase</keyword>
<keyword evidence="16" id="KW-1185">Reference proteome</keyword>
<comment type="cofactor">
    <cofactor evidence="1">
        <name>pyridoxal 5'-phosphate</name>
        <dbReference type="ChEBI" id="CHEBI:597326"/>
    </cofactor>
</comment>
<dbReference type="SUPFAM" id="SSF56752">
    <property type="entry name" value="D-aminoacid aminotransferase-like PLP-dependent enzymes"/>
    <property type="match status" value="1"/>
</dbReference>
<dbReference type="Gene3D" id="3.20.10.10">
    <property type="entry name" value="D-amino Acid Aminotransferase, subunit A, domain 2"/>
    <property type="match status" value="1"/>
</dbReference>
<dbReference type="CDD" id="cd01557">
    <property type="entry name" value="BCAT_beta_family"/>
    <property type="match status" value="1"/>
</dbReference>
<comment type="pathway">
    <text evidence="4">Amino-acid biosynthesis; L-valine biosynthesis; L-valine from pyruvate: step 4/4.</text>
</comment>
<dbReference type="Pfam" id="PF01063">
    <property type="entry name" value="Aminotran_4"/>
    <property type="match status" value="1"/>
</dbReference>
<evidence type="ECO:0000256" key="11">
    <source>
        <dbReference type="ARBA" id="ARBA00022898"/>
    </source>
</evidence>
<dbReference type="InterPro" id="IPR001544">
    <property type="entry name" value="Aminotrans_IV"/>
</dbReference>
<evidence type="ECO:0000256" key="14">
    <source>
        <dbReference type="ARBA" id="ARBA00049229"/>
    </source>
</evidence>
<evidence type="ECO:0000256" key="1">
    <source>
        <dbReference type="ARBA" id="ARBA00001933"/>
    </source>
</evidence>
<dbReference type="Proteomes" id="UP001371391">
    <property type="component" value="Unassembled WGS sequence"/>
</dbReference>
<dbReference type="RefSeq" id="WP_259396396.1">
    <property type="nucleotide sequence ID" value="NZ_JBAKAW010000002.1"/>
</dbReference>
<comment type="similarity">
    <text evidence="6">Belongs to the class-IV pyridoxal-phosphate-dependent aminotransferase family.</text>
</comment>
<proteinExistence type="inferred from homology"/>
<evidence type="ECO:0000256" key="5">
    <source>
        <dbReference type="ARBA" id="ARBA00005072"/>
    </source>
</evidence>
<dbReference type="InterPro" id="IPR033939">
    <property type="entry name" value="BCAT_family"/>
</dbReference>
<evidence type="ECO:0000313" key="15">
    <source>
        <dbReference type="EMBL" id="MEL0653863.1"/>
    </source>
</evidence>
<keyword evidence="9 15" id="KW-0032">Aminotransferase</keyword>
<accession>A0ABU9GWE6</accession>
<evidence type="ECO:0000256" key="9">
    <source>
        <dbReference type="ARBA" id="ARBA00022576"/>
    </source>
</evidence>